<accession>A0A5E6YGA0</accession>
<proteinExistence type="predicted"/>
<reference evidence="1 2" key="1">
    <citation type="submission" date="2019-09" db="EMBL/GenBank/DDBJ databases">
        <authorList>
            <person name="Chandra G."/>
            <person name="Truman W A."/>
        </authorList>
    </citation>
    <scope>NUCLEOTIDE SEQUENCE [LARGE SCALE GENOMIC DNA]</scope>
    <source>
        <strain evidence="1">PS685</strain>
    </source>
</reference>
<sequence>MAALEQSEKIYRATVKTSRKYPKRLTDYIEALVKHGRLLEAKHFFLDLCHLGPNHPKTIRLGYTIAIATFDNDWIYKYDQLLTNSTKDSSEVHWYRLRYYHSQNNITACENTSCELLKVKLSTDRLSTIIEVCMARRSYLIAQSLAEYLSINHATLTPRYNKLLKQIVITRLTQSIQRYL</sequence>
<evidence type="ECO:0000313" key="2">
    <source>
        <dbReference type="Proteomes" id="UP000326437"/>
    </source>
</evidence>
<dbReference type="EMBL" id="CABVHO010000002">
    <property type="protein sequence ID" value="VVN51001.1"/>
    <property type="molecule type" value="Genomic_DNA"/>
</dbReference>
<dbReference type="AlphaFoldDB" id="A0A5E6YGA0"/>
<dbReference type="Proteomes" id="UP000326437">
    <property type="component" value="Unassembled WGS sequence"/>
</dbReference>
<protein>
    <submittedName>
        <fullName evidence="1">Uncharacterized protein</fullName>
    </submittedName>
</protein>
<evidence type="ECO:0000313" key="1">
    <source>
        <dbReference type="EMBL" id="VVN51001.1"/>
    </source>
</evidence>
<name>A0A5E6YGA0_PSEFL</name>
<gene>
    <name evidence="1" type="ORF">PS685_00494</name>
</gene>
<organism evidence="1 2">
    <name type="scientific">Pseudomonas fluorescens</name>
    <dbReference type="NCBI Taxonomy" id="294"/>
    <lineage>
        <taxon>Bacteria</taxon>
        <taxon>Pseudomonadati</taxon>
        <taxon>Pseudomonadota</taxon>
        <taxon>Gammaproteobacteria</taxon>
        <taxon>Pseudomonadales</taxon>
        <taxon>Pseudomonadaceae</taxon>
        <taxon>Pseudomonas</taxon>
    </lineage>
</organism>